<dbReference type="InterPro" id="IPR000515">
    <property type="entry name" value="MetI-like"/>
</dbReference>
<evidence type="ECO:0000259" key="8">
    <source>
        <dbReference type="PROSITE" id="PS50928"/>
    </source>
</evidence>
<reference evidence="9 10" key="1">
    <citation type="submission" date="2018-10" db="EMBL/GenBank/DDBJ databases">
        <title>Sequencing the genomes of 1000 actinobacteria strains.</title>
        <authorList>
            <person name="Klenk H.-P."/>
        </authorList>
    </citation>
    <scope>NUCLEOTIDE SEQUENCE [LARGE SCALE GENOMIC DNA]</scope>
    <source>
        <strain evidence="9 10">DSM 17894</strain>
    </source>
</reference>
<dbReference type="PANTHER" id="PTHR43744:SF12">
    <property type="entry name" value="ABC TRANSPORTER PERMEASE PROTEIN MG189-RELATED"/>
    <property type="match status" value="1"/>
</dbReference>
<dbReference type="Proteomes" id="UP000280008">
    <property type="component" value="Unassembled WGS sequence"/>
</dbReference>
<feature type="transmembrane region" description="Helical" evidence="7">
    <location>
        <begin position="93"/>
        <end position="114"/>
    </location>
</feature>
<dbReference type="GO" id="GO:0005886">
    <property type="term" value="C:plasma membrane"/>
    <property type="evidence" value="ECO:0007669"/>
    <property type="project" value="UniProtKB-SubCell"/>
</dbReference>
<keyword evidence="6 7" id="KW-0472">Membrane</keyword>
<feature type="transmembrane region" description="Helical" evidence="7">
    <location>
        <begin position="231"/>
        <end position="249"/>
    </location>
</feature>
<dbReference type="AlphaFoldDB" id="A0A495IL28"/>
<feature type="transmembrane region" description="Helical" evidence="7">
    <location>
        <begin position="12"/>
        <end position="37"/>
    </location>
</feature>
<evidence type="ECO:0000256" key="2">
    <source>
        <dbReference type="ARBA" id="ARBA00022448"/>
    </source>
</evidence>
<evidence type="ECO:0000256" key="7">
    <source>
        <dbReference type="RuleBase" id="RU363032"/>
    </source>
</evidence>
<dbReference type="InterPro" id="IPR035906">
    <property type="entry name" value="MetI-like_sf"/>
</dbReference>
<name>A0A495IL28_9MICO</name>
<evidence type="ECO:0000256" key="3">
    <source>
        <dbReference type="ARBA" id="ARBA00022475"/>
    </source>
</evidence>
<comment type="subcellular location">
    <subcellularLocation>
        <location evidence="1 7">Cell membrane</location>
        <topology evidence="1 7">Multi-pass membrane protein</topology>
    </subcellularLocation>
</comment>
<dbReference type="RefSeq" id="WP_121371405.1">
    <property type="nucleotide sequence ID" value="NZ_RBKS01000001.1"/>
</dbReference>
<evidence type="ECO:0000256" key="6">
    <source>
        <dbReference type="ARBA" id="ARBA00023136"/>
    </source>
</evidence>
<dbReference type="GO" id="GO:0055085">
    <property type="term" value="P:transmembrane transport"/>
    <property type="evidence" value="ECO:0007669"/>
    <property type="project" value="InterPro"/>
</dbReference>
<dbReference type="PANTHER" id="PTHR43744">
    <property type="entry name" value="ABC TRANSPORTER PERMEASE PROTEIN MG189-RELATED-RELATED"/>
    <property type="match status" value="1"/>
</dbReference>
<keyword evidence="2 7" id="KW-0813">Transport</keyword>
<accession>A0A495IL28</accession>
<evidence type="ECO:0000256" key="4">
    <source>
        <dbReference type="ARBA" id="ARBA00022692"/>
    </source>
</evidence>
<feature type="transmembrane region" description="Helical" evidence="7">
    <location>
        <begin position="170"/>
        <end position="195"/>
    </location>
</feature>
<keyword evidence="3" id="KW-1003">Cell membrane</keyword>
<feature type="domain" description="ABC transmembrane type-1" evidence="8">
    <location>
        <begin position="58"/>
        <end position="249"/>
    </location>
</feature>
<comment type="caution">
    <text evidence="9">The sequence shown here is derived from an EMBL/GenBank/DDBJ whole genome shotgun (WGS) entry which is preliminary data.</text>
</comment>
<evidence type="ECO:0000313" key="10">
    <source>
        <dbReference type="Proteomes" id="UP000280008"/>
    </source>
</evidence>
<keyword evidence="10" id="KW-1185">Reference proteome</keyword>
<feature type="transmembrane region" description="Helical" evidence="7">
    <location>
        <begin position="57"/>
        <end position="81"/>
    </location>
</feature>
<dbReference type="OrthoDB" id="9794684at2"/>
<evidence type="ECO:0000256" key="5">
    <source>
        <dbReference type="ARBA" id="ARBA00022989"/>
    </source>
</evidence>
<protein>
    <submittedName>
        <fullName evidence="9">Carbohydrate ABC transporter membrane protein 2 (CUT1 family)</fullName>
    </submittedName>
</protein>
<comment type="similarity">
    <text evidence="7">Belongs to the binding-protein-dependent transport system permease family.</text>
</comment>
<evidence type="ECO:0000313" key="9">
    <source>
        <dbReference type="EMBL" id="RKR76430.1"/>
    </source>
</evidence>
<dbReference type="PROSITE" id="PS50928">
    <property type="entry name" value="ABC_TM1"/>
    <property type="match status" value="1"/>
</dbReference>
<feature type="transmembrane region" description="Helical" evidence="7">
    <location>
        <begin position="126"/>
        <end position="149"/>
    </location>
</feature>
<sequence>MFIEARSRRARIIMQVVLSLAVLPYLFPLIAMVQGSLSGQGWTNYARVLAVPGFALFFRNSAIIAAITIALVLAVTMLAAFGFSKLHMRAREMYFWALLACLTLPEVVLLTPLFVTASTLGLYNTYWSVILPLAALQVPFAVLLARNFVNGIPDELFEASRVDGASVYQSFWYIIVPLTRPIMASIVIITLIAAWNDYLFPLVFLQDTGTQTVTLIPQFFVGQFTNDQTKVLASAVITALPEVVAYLCLQRLFERGLAAGALK</sequence>
<dbReference type="SUPFAM" id="SSF161098">
    <property type="entry name" value="MetI-like"/>
    <property type="match status" value="1"/>
</dbReference>
<dbReference type="Gene3D" id="1.10.3720.10">
    <property type="entry name" value="MetI-like"/>
    <property type="match status" value="1"/>
</dbReference>
<proteinExistence type="inferred from homology"/>
<evidence type="ECO:0000256" key="1">
    <source>
        <dbReference type="ARBA" id="ARBA00004651"/>
    </source>
</evidence>
<keyword evidence="4 7" id="KW-0812">Transmembrane</keyword>
<dbReference type="Pfam" id="PF00528">
    <property type="entry name" value="BPD_transp_1"/>
    <property type="match status" value="1"/>
</dbReference>
<dbReference type="CDD" id="cd06261">
    <property type="entry name" value="TM_PBP2"/>
    <property type="match status" value="1"/>
</dbReference>
<organism evidence="9 10">
    <name type="scientific">Frondihabitans australicus</name>
    <dbReference type="NCBI Taxonomy" id="386892"/>
    <lineage>
        <taxon>Bacteria</taxon>
        <taxon>Bacillati</taxon>
        <taxon>Actinomycetota</taxon>
        <taxon>Actinomycetes</taxon>
        <taxon>Micrococcales</taxon>
        <taxon>Microbacteriaceae</taxon>
        <taxon>Frondihabitans</taxon>
    </lineage>
</organism>
<keyword evidence="5 7" id="KW-1133">Transmembrane helix</keyword>
<dbReference type="EMBL" id="RBKS01000001">
    <property type="protein sequence ID" value="RKR76430.1"/>
    <property type="molecule type" value="Genomic_DNA"/>
</dbReference>
<gene>
    <name evidence="9" type="ORF">C8E83_3606</name>
</gene>